<sequence length="87" mass="9981">MNTESIKQEILRAIEPLWKKEPNTLYGLRVVLPQFDNPVGLFFEWNKIGRATISRAILTYPSDEVEAVLTAVHLLEHEKGLTVSIYK</sequence>
<keyword evidence="2" id="KW-1185">Reference proteome</keyword>
<protein>
    <submittedName>
        <fullName evidence="1">Uncharacterized protein</fullName>
    </submittedName>
</protein>
<organism evidence="1 2">
    <name type="scientific">Fructobacillus fructosus</name>
    <dbReference type="NCBI Taxonomy" id="1631"/>
    <lineage>
        <taxon>Bacteria</taxon>
        <taxon>Bacillati</taxon>
        <taxon>Bacillota</taxon>
        <taxon>Bacilli</taxon>
        <taxon>Lactobacillales</taxon>
        <taxon>Lactobacillaceae</taxon>
        <taxon>Fructobacillus</taxon>
    </lineage>
</organism>
<dbReference type="EMBL" id="CAUZLR010000010">
    <property type="protein sequence ID" value="CAK1252322.1"/>
    <property type="molecule type" value="Genomic_DNA"/>
</dbReference>
<evidence type="ECO:0000313" key="2">
    <source>
        <dbReference type="Proteomes" id="UP001314261"/>
    </source>
</evidence>
<dbReference type="GeneID" id="89538220"/>
<comment type="caution">
    <text evidence="1">The sequence shown here is derived from an EMBL/GenBank/DDBJ whole genome shotgun (WGS) entry which is preliminary data.</text>
</comment>
<dbReference type="RefSeq" id="WP_338342841.1">
    <property type="nucleotide sequence ID" value="NZ_CAUZLK010000008.1"/>
</dbReference>
<gene>
    <name evidence="1" type="ORF">R54839_PPFHFPJH_01442</name>
</gene>
<proteinExistence type="predicted"/>
<accession>A0ABN9Z043</accession>
<dbReference type="Proteomes" id="UP001314261">
    <property type="component" value="Unassembled WGS sequence"/>
</dbReference>
<reference evidence="1 2" key="1">
    <citation type="submission" date="2023-10" db="EMBL/GenBank/DDBJ databases">
        <authorList>
            <person name="Botero Cardona J."/>
        </authorList>
    </citation>
    <scope>NUCLEOTIDE SEQUENCE [LARGE SCALE GENOMIC DNA]</scope>
    <source>
        <strain evidence="1 2">R-54839</strain>
    </source>
</reference>
<evidence type="ECO:0000313" key="1">
    <source>
        <dbReference type="EMBL" id="CAK1252322.1"/>
    </source>
</evidence>
<name>A0ABN9Z043_9LACO</name>